<evidence type="ECO:0000256" key="1">
    <source>
        <dbReference type="SAM" id="Coils"/>
    </source>
</evidence>
<dbReference type="InterPro" id="IPR036691">
    <property type="entry name" value="Endo/exonu/phosph_ase_sf"/>
</dbReference>
<protein>
    <recommendedName>
        <fullName evidence="2">Reverse transcriptase domain-containing protein</fullName>
    </recommendedName>
</protein>
<dbReference type="SUPFAM" id="SSF56672">
    <property type="entry name" value="DNA/RNA polymerases"/>
    <property type="match status" value="1"/>
</dbReference>
<keyword evidence="4" id="KW-1185">Reference proteome</keyword>
<dbReference type="Pfam" id="PF00078">
    <property type="entry name" value="RVT_1"/>
    <property type="match status" value="1"/>
</dbReference>
<feature type="coiled-coil region" evidence="1">
    <location>
        <begin position="188"/>
        <end position="222"/>
    </location>
</feature>
<dbReference type="Pfam" id="PF14529">
    <property type="entry name" value="Exo_endo_phos_2"/>
    <property type="match status" value="1"/>
</dbReference>
<proteinExistence type="predicted"/>
<dbReference type="Gene3D" id="3.60.10.10">
    <property type="entry name" value="Endonuclease/exonuclease/phosphatase"/>
    <property type="match status" value="1"/>
</dbReference>
<keyword evidence="1" id="KW-0175">Coiled coil</keyword>
<dbReference type="InterPro" id="IPR005135">
    <property type="entry name" value="Endo/exonuclease/phosphatase"/>
</dbReference>
<dbReference type="CDD" id="cd01650">
    <property type="entry name" value="RT_nLTR_like"/>
    <property type="match status" value="1"/>
</dbReference>
<dbReference type="GO" id="GO:0003824">
    <property type="term" value="F:catalytic activity"/>
    <property type="evidence" value="ECO:0007669"/>
    <property type="project" value="InterPro"/>
</dbReference>
<organism evidence="3 4">
    <name type="scientific">Mythimna separata</name>
    <name type="common">Oriental armyworm</name>
    <name type="synonym">Pseudaletia separata</name>
    <dbReference type="NCBI Taxonomy" id="271217"/>
    <lineage>
        <taxon>Eukaryota</taxon>
        <taxon>Metazoa</taxon>
        <taxon>Ecdysozoa</taxon>
        <taxon>Arthropoda</taxon>
        <taxon>Hexapoda</taxon>
        <taxon>Insecta</taxon>
        <taxon>Pterygota</taxon>
        <taxon>Neoptera</taxon>
        <taxon>Endopterygota</taxon>
        <taxon>Lepidoptera</taxon>
        <taxon>Glossata</taxon>
        <taxon>Ditrysia</taxon>
        <taxon>Noctuoidea</taxon>
        <taxon>Noctuidae</taxon>
        <taxon>Noctuinae</taxon>
        <taxon>Hadenini</taxon>
        <taxon>Mythimna</taxon>
    </lineage>
</organism>
<dbReference type="PANTHER" id="PTHR47027">
    <property type="entry name" value="REVERSE TRANSCRIPTASE DOMAIN-CONTAINING PROTEIN"/>
    <property type="match status" value="1"/>
</dbReference>
<dbReference type="Proteomes" id="UP001231518">
    <property type="component" value="Chromosome 13"/>
</dbReference>
<name>A0AAD7YGT4_MYTSE</name>
<dbReference type="InterPro" id="IPR043502">
    <property type="entry name" value="DNA/RNA_pol_sf"/>
</dbReference>
<feature type="domain" description="Reverse transcriptase" evidence="2">
    <location>
        <begin position="368"/>
        <end position="633"/>
    </location>
</feature>
<comment type="caution">
    <text evidence="3">The sequence shown here is derived from an EMBL/GenBank/DDBJ whole genome shotgun (WGS) entry which is preliminary data.</text>
</comment>
<gene>
    <name evidence="3" type="ORF">PYW07_003007</name>
</gene>
<dbReference type="InterPro" id="IPR000477">
    <property type="entry name" value="RT_dom"/>
</dbReference>
<accession>A0AAD7YGT4</accession>
<dbReference type="EMBL" id="JARGEI010000019">
    <property type="protein sequence ID" value="KAJ8714782.1"/>
    <property type="molecule type" value="Genomic_DNA"/>
</dbReference>
<reference evidence="3" key="1">
    <citation type="submission" date="2023-03" db="EMBL/GenBank/DDBJ databases">
        <title>Chromosome-level genomes of two armyworms, Mythimna separata and Mythimna loreyi, provide insights into the biosynthesis and reception of sex pheromones.</title>
        <authorList>
            <person name="Zhao H."/>
        </authorList>
    </citation>
    <scope>NUCLEOTIDE SEQUENCE</scope>
    <source>
        <strain evidence="3">BeijingLab</strain>
        <tissue evidence="3">Pupa</tissue>
    </source>
</reference>
<dbReference type="AlphaFoldDB" id="A0AAD7YGT4"/>
<evidence type="ECO:0000313" key="4">
    <source>
        <dbReference type="Proteomes" id="UP001231518"/>
    </source>
</evidence>
<evidence type="ECO:0000259" key="2">
    <source>
        <dbReference type="PROSITE" id="PS50878"/>
    </source>
</evidence>
<dbReference type="SUPFAM" id="SSF56219">
    <property type="entry name" value="DNase I-like"/>
    <property type="match status" value="1"/>
</dbReference>
<sequence>MEKAYEDFILMGDFNAKIGKPQQDEYLVMKQFGYGIRNARGQRLIDFAMENQLAIINTFYKKKDKRKWTWQSPNGHKNEIDFILSNHPHLFQNIETLSINFTSDHRPLRAKISLTKPTKTRTRFVNKQNSLLKNEEEIQVYKENLQTKIIALLDTKSKVTVQDYYDKIINNITDSLQVARTSHSAKVRSVLTEKTERLLKRRQELQRNKNKTRAMKNELKALYKLLSKYIKIDYKNHRINILQKHLENSGSLKKGYKELRIEKTWIDCLKESGDIAYNRKDIINIATNYYKKLYSTQGIVRDMNHIGNYHIDIEKPQSHIKPIECTEIIETINRLKSDKSPGSDNITNDAIKTACFILAAPLTKLFNLIFETGVTPSQWSESDIILLYKKGDPKDISNYRPISLLPSIYKLFSSIINQRISTTLEESQPIEQAGFRRNFSTIDHIHTLELIIEKYQEQQRPLYIIFIDYQKAFDTNSHEIIWNTLKSQNVKQQYITILKRLYSNCSSRVKLETTGPIFPVKRGVRQGDPLSPKIFIAILESIISKLDWRSCGLYIQGKYLNHLRFADDLVLLSESSLQLQYMLDTLHAASRQVGLEMNITKTKLMTNFKKSKITIKNESLDYVDQYIYLGKQIGFHRDSNELEVERRVKQTWKKYWSYKEIFKSEMPIALKKKVMESCLIPCLTYACQTWKYTNKVKNKINTCQRGMERSMLNIKKIQKINHNKIRSKTKAIDALKYSQKLKWKWAGHAARLKDHRWTKTVTSWKGPSGKRYRGRPFTRWDDDIKKIAGPEWQQIAQDREKWKALEEAFT</sequence>
<dbReference type="PROSITE" id="PS50878">
    <property type="entry name" value="RT_POL"/>
    <property type="match status" value="1"/>
</dbReference>
<evidence type="ECO:0000313" key="3">
    <source>
        <dbReference type="EMBL" id="KAJ8714782.1"/>
    </source>
</evidence>
<dbReference type="GO" id="GO:0071897">
    <property type="term" value="P:DNA biosynthetic process"/>
    <property type="evidence" value="ECO:0007669"/>
    <property type="project" value="UniProtKB-ARBA"/>
</dbReference>
<dbReference type="PANTHER" id="PTHR47027:SF20">
    <property type="entry name" value="REVERSE TRANSCRIPTASE-LIKE PROTEIN WITH RNA-DIRECTED DNA POLYMERASE DOMAIN"/>
    <property type="match status" value="1"/>
</dbReference>